<dbReference type="SUPFAM" id="SSF48452">
    <property type="entry name" value="TPR-like"/>
    <property type="match status" value="1"/>
</dbReference>
<name>A0A7C8TU25_ORBOL</name>
<evidence type="ECO:0000313" key="2">
    <source>
        <dbReference type="EMBL" id="TGJ74196.1"/>
    </source>
</evidence>
<feature type="region of interest" description="Disordered" evidence="1">
    <location>
        <begin position="1"/>
        <end position="22"/>
    </location>
</feature>
<feature type="region of interest" description="Disordered" evidence="1">
    <location>
        <begin position="198"/>
        <end position="262"/>
    </location>
</feature>
<sequence>MPKRPHPPPTRRKKTPKAPETADEYLAVAVELEESGERWRSGDVAKAGRFFVQAITAYESTLVRYPNNFDARYNRARLLYTLTQLPLPPTFFPTTSTPEARLLAAAEAHRECNDLEQNSSDILFNYGQTLSSLGEFYANKPEEGEDPLEGGGVAGGEETLAKEIERLLSSKQAFENSWGVLQQCLVVQEADYKSTLEQSQSFGGIQDGEDVMNEKDDDDDDDDDDENGGVKLSSVEERRNSTASSQSSNSGGGGGGGNNTTQWASILEPTTKLSILDTALTMLEVQTSILTLSTPATATKIFSKEYLEQITIHANTILENYILPIAAGLHEAEDDDEYSRLGLETNEISEKEMEATLSRTNFLTALAETKYYLGLSTLETWEDEVKSAFDPYTLYPPPPPPTTPPSPQPPEEYKGIIDLTTSWMALCDRSTAYTTLSTTILPTNPSKSWKLLSTISSPSLSSATKLAPEKEKPGIYLARGNLELLRSKIPIEAAIKGKEVLLKNAGVYYRGVVASAGSSLIGAVDGVKIKEFVEEARVKEAVIKLEHEGDWEPLKAVARSGVNREAVWRVVKGAVEDGVFGRETLGVIEVGMRG</sequence>
<feature type="region of interest" description="Disordered" evidence="1">
    <location>
        <begin position="391"/>
        <end position="411"/>
    </location>
</feature>
<dbReference type="InterPro" id="IPR011990">
    <property type="entry name" value="TPR-like_helical_dom_sf"/>
</dbReference>
<comment type="caution">
    <text evidence="2">The sequence shown here is derived from an EMBL/GenBank/DDBJ whole genome shotgun (WGS) entry which is preliminary data.</text>
</comment>
<organism evidence="2 3">
    <name type="scientific">Orbilia oligospora</name>
    <name type="common">Nematode-trapping fungus</name>
    <name type="synonym">Arthrobotrys oligospora</name>
    <dbReference type="NCBI Taxonomy" id="2813651"/>
    <lineage>
        <taxon>Eukaryota</taxon>
        <taxon>Fungi</taxon>
        <taxon>Dikarya</taxon>
        <taxon>Ascomycota</taxon>
        <taxon>Pezizomycotina</taxon>
        <taxon>Orbiliomycetes</taxon>
        <taxon>Orbiliales</taxon>
        <taxon>Orbiliaceae</taxon>
        <taxon>Orbilia</taxon>
    </lineage>
</organism>
<feature type="compositionally biased region" description="Acidic residues" evidence="1">
    <location>
        <begin position="207"/>
        <end position="227"/>
    </location>
</feature>
<protein>
    <submittedName>
        <fullName evidence="2">Uncharacterized protein</fullName>
    </submittedName>
</protein>
<evidence type="ECO:0000256" key="1">
    <source>
        <dbReference type="SAM" id="MobiDB-lite"/>
    </source>
</evidence>
<feature type="compositionally biased region" description="Pro residues" evidence="1">
    <location>
        <begin position="394"/>
        <end position="410"/>
    </location>
</feature>
<dbReference type="EMBL" id="SOZJ01000001">
    <property type="protein sequence ID" value="TGJ74196.1"/>
    <property type="molecule type" value="Genomic_DNA"/>
</dbReference>
<accession>A0A7C8TU25</accession>
<gene>
    <name evidence="2" type="ORF">EYR41_001229</name>
</gene>
<feature type="compositionally biased region" description="Basic residues" evidence="1">
    <location>
        <begin position="1"/>
        <end position="16"/>
    </location>
</feature>
<proteinExistence type="predicted"/>
<evidence type="ECO:0000313" key="3">
    <source>
        <dbReference type="Proteomes" id="UP000297595"/>
    </source>
</evidence>
<dbReference type="Proteomes" id="UP000297595">
    <property type="component" value="Unassembled WGS sequence"/>
</dbReference>
<reference evidence="2 3" key="1">
    <citation type="submission" date="2019-03" db="EMBL/GenBank/DDBJ databases">
        <title>Nematode-trapping fungi genome.</title>
        <authorList>
            <person name="Vidal-Diez De Ulzurrun G."/>
        </authorList>
    </citation>
    <scope>NUCLEOTIDE SEQUENCE [LARGE SCALE GENOMIC DNA]</scope>
    <source>
        <strain evidence="2 3">TWF154</strain>
    </source>
</reference>
<dbReference type="Gene3D" id="1.25.40.10">
    <property type="entry name" value="Tetratricopeptide repeat domain"/>
    <property type="match status" value="1"/>
</dbReference>
<dbReference type="AlphaFoldDB" id="A0A7C8TU25"/>